<dbReference type="InterPro" id="IPR027417">
    <property type="entry name" value="P-loop_NTPase"/>
</dbReference>
<dbReference type="EMBL" id="JADGIZ020000105">
    <property type="protein sequence ID" value="KAL2911490.1"/>
    <property type="molecule type" value="Genomic_DNA"/>
</dbReference>
<feature type="coiled-coil region" evidence="4">
    <location>
        <begin position="798"/>
        <end position="846"/>
    </location>
</feature>
<name>A0ABR4MW41_9FUNG</name>
<sequence>MDVVSSQDTQAPAGTQQPSRATKKRRTAAAAAKYGPVLYPDHLVGSIVRIKLTNFLTYSHAEFFPGPSLNMVMGPNGTGKSTVVCAIALGLGGKPDVLGRARELQDFVKHGEDKAVIEIELKGPDNRPIVIARSFERGTNQSSWKLGDRPAKERDIRAEIDSLNIQVDNLWFVLTSRLERWSQFLPQDRVAGFAQMSASELLRETERAVGGREMVEWHEFLIEQREKEVGVQNSLKDTRSKLDVLRKRNQALEADVQRVKERDQIKGQIRLLTARAASLDYEAKRAKYLEAKDQRDNLKKELDSLRALEQPLRVRLANAESDVRDFDQQAQKEKTKFAAESAKISRFMSESTEKAAEADRIRESMAAAERDKARRVKELEKKEREVQGIRDELKDLARKLADYDVIVSADEHAVDLADSGSYLVGLAKQIDECSTRLDANINRMTELRGSRDDLQRQADGVRHQLARKESELAQFDSIQQSKLRALRDFNLDCYNATMWLRENRSQFKMHIFDPICLEINLKDPKYASCVETIIKHRNMTTFVTQCQEDYQMFCRIAIDKHNWRINAVCFDKELSSWRPTVPRSRIAEIGFDFYALDLLEGPEQPVALGRLRLLDDAEREFRLFIAENNMFTVKQAYGQKSTRAAPLTQPRFLVKSVDSEAKERLEADVEALRSELSDIENRVKAVHIDSNKLKKIDDEIREEKTRLLNARSTVVGLKKNYNTTCSKLRRFERDLQERRDIVEQDRNSVPESHEKLIIVCRERAVNARRLQRAYTASSVSFQRRTLAQLNSMQAQVEFDQVQEEIRARSERSTDLEKEFESAKEELKRLKNSARDALDKLEQAMALLTPEEADELREFEETLSEEEVLAQIAALETQANIIAGIDPNIVKEYDERTKEIEDLERTAANFETIANELQERMQSTKERWTGTLRGIVGRLSESFSESLESEVCIDENDDYAKWGIQIRVKFRDSENLQALTATRQSGGTMSKSPFRVVDEINQGMDPRNERMIHRLIVKAACGGETSQYFLITPKLLHDLEYHERMKVLCVFNGPWQSPAIDLAAIVRRKLGRKA</sequence>
<evidence type="ECO:0000256" key="4">
    <source>
        <dbReference type="SAM" id="Coils"/>
    </source>
</evidence>
<dbReference type="PANTHER" id="PTHR45916">
    <property type="entry name" value="STRUCTURAL MAINTENANCE OF CHROMOSOMES PROTEIN 5"/>
    <property type="match status" value="1"/>
</dbReference>
<feature type="compositionally biased region" description="Polar residues" evidence="5">
    <location>
        <begin position="1"/>
        <end position="19"/>
    </location>
</feature>
<evidence type="ECO:0000256" key="1">
    <source>
        <dbReference type="ARBA" id="ARBA00010171"/>
    </source>
</evidence>
<gene>
    <name evidence="7" type="primary">SMC5</name>
    <name evidence="7" type="ORF">HK105_209021</name>
</gene>
<accession>A0ABR4MW41</accession>
<dbReference type="Gene3D" id="3.40.50.300">
    <property type="entry name" value="P-loop containing nucleotide triphosphate hydrolases"/>
    <property type="match status" value="2"/>
</dbReference>
<evidence type="ECO:0000256" key="2">
    <source>
        <dbReference type="ARBA" id="ARBA00018687"/>
    </source>
</evidence>
<dbReference type="Pfam" id="PF13476">
    <property type="entry name" value="AAA_23"/>
    <property type="match status" value="1"/>
</dbReference>
<evidence type="ECO:0000256" key="5">
    <source>
        <dbReference type="SAM" id="MobiDB-lite"/>
    </source>
</evidence>
<feature type="coiled-coil region" evidence="4">
    <location>
        <begin position="235"/>
        <end position="336"/>
    </location>
</feature>
<dbReference type="InterPro" id="IPR038729">
    <property type="entry name" value="Rad50/SbcC_AAA"/>
</dbReference>
<protein>
    <recommendedName>
        <fullName evidence="2">Structural maintenance of chromosomes protein 5</fullName>
    </recommendedName>
</protein>
<feature type="coiled-coil region" evidence="4">
    <location>
        <begin position="892"/>
        <end position="926"/>
    </location>
</feature>
<dbReference type="PANTHER" id="PTHR45916:SF1">
    <property type="entry name" value="STRUCTURAL MAINTENANCE OF CHROMOSOMES PROTEIN 5"/>
    <property type="match status" value="1"/>
</dbReference>
<feature type="coiled-coil region" evidence="4">
    <location>
        <begin position="655"/>
        <end position="713"/>
    </location>
</feature>
<keyword evidence="8" id="KW-1185">Reference proteome</keyword>
<dbReference type="SUPFAM" id="SSF52540">
    <property type="entry name" value="P-loop containing nucleoside triphosphate hydrolases"/>
    <property type="match status" value="2"/>
</dbReference>
<evidence type="ECO:0000259" key="6">
    <source>
        <dbReference type="Pfam" id="PF13476"/>
    </source>
</evidence>
<feature type="coiled-coil region" evidence="4">
    <location>
        <begin position="365"/>
        <end position="399"/>
    </location>
</feature>
<organism evidence="7 8">
    <name type="scientific">Polyrhizophydium stewartii</name>
    <dbReference type="NCBI Taxonomy" id="2732419"/>
    <lineage>
        <taxon>Eukaryota</taxon>
        <taxon>Fungi</taxon>
        <taxon>Fungi incertae sedis</taxon>
        <taxon>Chytridiomycota</taxon>
        <taxon>Chytridiomycota incertae sedis</taxon>
        <taxon>Chytridiomycetes</taxon>
        <taxon>Rhizophydiales</taxon>
        <taxon>Rhizophydiales incertae sedis</taxon>
        <taxon>Polyrhizophydium</taxon>
    </lineage>
</organism>
<evidence type="ECO:0000256" key="3">
    <source>
        <dbReference type="ARBA" id="ARBA00023054"/>
    </source>
</evidence>
<reference evidence="7 8" key="1">
    <citation type="submission" date="2023-09" db="EMBL/GenBank/DDBJ databases">
        <title>Pangenome analysis of Batrachochytrium dendrobatidis and related Chytrids.</title>
        <authorList>
            <person name="Yacoub M.N."/>
            <person name="Stajich J.E."/>
            <person name="James T.Y."/>
        </authorList>
    </citation>
    <scope>NUCLEOTIDE SEQUENCE [LARGE SCALE GENOMIC DNA]</scope>
    <source>
        <strain evidence="7 8">JEL0888</strain>
    </source>
</reference>
<dbReference type="Proteomes" id="UP001527925">
    <property type="component" value="Unassembled WGS sequence"/>
</dbReference>
<evidence type="ECO:0000313" key="8">
    <source>
        <dbReference type="Proteomes" id="UP001527925"/>
    </source>
</evidence>
<feature type="domain" description="Rad50/SbcC-type AAA" evidence="6">
    <location>
        <begin position="49"/>
        <end position="266"/>
    </location>
</feature>
<comment type="similarity">
    <text evidence="1">Belongs to the SMC family. SMC5 subfamily.</text>
</comment>
<keyword evidence="3 4" id="KW-0175">Coiled coil</keyword>
<comment type="caution">
    <text evidence="7">The sequence shown here is derived from an EMBL/GenBank/DDBJ whole genome shotgun (WGS) entry which is preliminary data.</text>
</comment>
<evidence type="ECO:0000313" key="7">
    <source>
        <dbReference type="EMBL" id="KAL2911490.1"/>
    </source>
</evidence>
<proteinExistence type="inferred from homology"/>
<feature type="region of interest" description="Disordered" evidence="5">
    <location>
        <begin position="1"/>
        <end position="23"/>
    </location>
</feature>